<dbReference type="RefSeq" id="XP_018744320.1">
    <property type="nucleotide sequence ID" value="XM_018903853.1"/>
</dbReference>
<evidence type="ECO:0000313" key="1">
    <source>
        <dbReference type="EMBL" id="EWG38129.1"/>
    </source>
</evidence>
<dbReference type="GeneID" id="30071717"/>
<dbReference type="VEuPathDB" id="FungiDB:FVEG_14841"/>
<dbReference type="Proteomes" id="UP000009096">
    <property type="component" value="Chromosome 1"/>
</dbReference>
<dbReference type="EMBL" id="CM000578">
    <property type="protein sequence ID" value="EWG38129.1"/>
    <property type="molecule type" value="Genomic_DNA"/>
</dbReference>
<dbReference type="KEGG" id="fvr:FVEG_14841"/>
<proteinExistence type="predicted"/>
<gene>
    <name evidence="1" type="ORF">FVEG_14841</name>
</gene>
<keyword evidence="2" id="KW-1185">Reference proteome</keyword>
<dbReference type="EMBL" id="DS022242">
    <property type="protein sequence ID" value="EWG38129.1"/>
    <property type="molecule type" value="Genomic_DNA"/>
</dbReference>
<sequence length="110" mass="12306">MTEVGGDVDTVAAAAAAPHGERRYKFRRRSQGKDYCGQFSRTSGIAQRRDIAVGAVYGRSRGWKPNVDRGTVGIYLRKPYSKRSQKWVSWSVADDACSFHSYVVCISDLR</sequence>
<protein>
    <submittedName>
        <fullName evidence="1">Uncharacterized protein</fullName>
    </submittedName>
</protein>
<name>W7LRJ4_GIBM7</name>
<reference evidence="1 2" key="1">
    <citation type="journal article" date="2010" name="Nature">
        <title>Comparative genomics reveals mobile pathogenicity chromosomes in Fusarium.</title>
        <authorList>
            <person name="Ma L.J."/>
            <person name="van der Does H.C."/>
            <person name="Borkovich K.A."/>
            <person name="Coleman J.J."/>
            <person name="Daboussi M.J."/>
            <person name="Di Pietro A."/>
            <person name="Dufresne M."/>
            <person name="Freitag M."/>
            <person name="Grabherr M."/>
            <person name="Henrissat B."/>
            <person name="Houterman P.M."/>
            <person name="Kang S."/>
            <person name="Shim W.B."/>
            <person name="Woloshuk C."/>
            <person name="Xie X."/>
            <person name="Xu J.R."/>
            <person name="Antoniw J."/>
            <person name="Baker S.E."/>
            <person name="Bluhm B.H."/>
            <person name="Breakspear A."/>
            <person name="Brown D.W."/>
            <person name="Butchko R.A."/>
            <person name="Chapman S."/>
            <person name="Coulson R."/>
            <person name="Coutinho P.M."/>
            <person name="Danchin E.G."/>
            <person name="Diener A."/>
            <person name="Gale L.R."/>
            <person name="Gardiner D.M."/>
            <person name="Goff S."/>
            <person name="Hammond-Kosack K.E."/>
            <person name="Hilburn K."/>
            <person name="Hua-Van A."/>
            <person name="Jonkers W."/>
            <person name="Kazan K."/>
            <person name="Kodira C.D."/>
            <person name="Koehrsen M."/>
            <person name="Kumar L."/>
            <person name="Lee Y.H."/>
            <person name="Li L."/>
            <person name="Manners J.M."/>
            <person name="Miranda-Saavedra D."/>
            <person name="Mukherjee M."/>
            <person name="Park G."/>
            <person name="Park J."/>
            <person name="Park S.Y."/>
            <person name="Proctor R.H."/>
            <person name="Regev A."/>
            <person name="Ruiz-Roldan M.C."/>
            <person name="Sain D."/>
            <person name="Sakthikumar S."/>
            <person name="Sykes S."/>
            <person name="Schwartz D.C."/>
            <person name="Turgeon B.G."/>
            <person name="Wapinski I."/>
            <person name="Yoder O."/>
            <person name="Young S."/>
            <person name="Zeng Q."/>
            <person name="Zhou S."/>
            <person name="Galagan J."/>
            <person name="Cuomo C.A."/>
            <person name="Kistler H.C."/>
            <person name="Rep M."/>
        </authorList>
    </citation>
    <scope>NUCLEOTIDE SEQUENCE [LARGE SCALE GENOMIC DNA]</scope>
    <source>
        <strain evidence="2">M3125 / FGSC 7600</strain>
    </source>
</reference>
<dbReference type="AlphaFoldDB" id="W7LRJ4"/>
<evidence type="ECO:0000313" key="2">
    <source>
        <dbReference type="Proteomes" id="UP000009096"/>
    </source>
</evidence>
<organism evidence="1 2">
    <name type="scientific">Gibberella moniliformis (strain M3125 / FGSC 7600)</name>
    <name type="common">Maize ear and stalk rot fungus</name>
    <name type="synonym">Fusarium verticillioides</name>
    <dbReference type="NCBI Taxonomy" id="334819"/>
    <lineage>
        <taxon>Eukaryota</taxon>
        <taxon>Fungi</taxon>
        <taxon>Dikarya</taxon>
        <taxon>Ascomycota</taxon>
        <taxon>Pezizomycotina</taxon>
        <taxon>Sordariomycetes</taxon>
        <taxon>Hypocreomycetidae</taxon>
        <taxon>Hypocreales</taxon>
        <taxon>Nectriaceae</taxon>
        <taxon>Fusarium</taxon>
        <taxon>Fusarium fujikuroi species complex</taxon>
    </lineage>
</organism>
<accession>W7LRJ4</accession>